<dbReference type="PROSITE" id="PS50994">
    <property type="entry name" value="INTEGRASE"/>
    <property type="match status" value="1"/>
</dbReference>
<sequence>MDTISRKHVMPLKLEVKIFYVWGIDFIGSFKSSNGHRYILVAVDYVSKWVEVVALPMNDAKVVVNFVKKNIFTRFGTPCALIRDGGTHFYNKLLGNLLAKYKMKHKVTTAYHPQTSDQVEVSNREDYEHRKRGHKMCNSELDG</sequence>
<dbReference type="GO" id="GO:0003676">
    <property type="term" value="F:nucleic acid binding"/>
    <property type="evidence" value="ECO:0007669"/>
    <property type="project" value="InterPro"/>
</dbReference>
<accession>A0A1S4AHN1</accession>
<dbReference type="InterPro" id="IPR052160">
    <property type="entry name" value="Gypsy_RT_Integrase-like"/>
</dbReference>
<dbReference type="PaxDb" id="4097-A0A1S4AHN1"/>
<feature type="region of interest" description="Disordered" evidence="1">
    <location>
        <begin position="118"/>
        <end position="143"/>
    </location>
</feature>
<evidence type="ECO:0000313" key="3">
    <source>
        <dbReference type="RefSeq" id="XP_016476161.1"/>
    </source>
</evidence>
<evidence type="ECO:0000259" key="2">
    <source>
        <dbReference type="PROSITE" id="PS50994"/>
    </source>
</evidence>
<dbReference type="STRING" id="4097.A0A1S4AHN1"/>
<reference evidence="3" key="1">
    <citation type="submission" date="2025-08" db="UniProtKB">
        <authorList>
            <consortium name="RefSeq"/>
        </authorList>
    </citation>
    <scope>IDENTIFICATION</scope>
</reference>
<dbReference type="Pfam" id="PF00665">
    <property type="entry name" value="rve"/>
    <property type="match status" value="1"/>
</dbReference>
<gene>
    <name evidence="3" type="primary">LOC107797750</name>
</gene>
<proteinExistence type="predicted"/>
<dbReference type="Gene3D" id="3.30.420.10">
    <property type="entry name" value="Ribonuclease H-like superfamily/Ribonuclease H"/>
    <property type="match status" value="1"/>
</dbReference>
<dbReference type="RefSeq" id="XP_016476161.1">
    <property type="nucleotide sequence ID" value="XM_016620675.1"/>
</dbReference>
<dbReference type="SMR" id="A0A1S4AHN1"/>
<dbReference type="GO" id="GO:0015074">
    <property type="term" value="P:DNA integration"/>
    <property type="evidence" value="ECO:0007669"/>
    <property type="project" value="InterPro"/>
</dbReference>
<dbReference type="OrthoDB" id="1303625at2759"/>
<dbReference type="SUPFAM" id="SSF53098">
    <property type="entry name" value="Ribonuclease H-like"/>
    <property type="match status" value="1"/>
</dbReference>
<organism evidence="3">
    <name type="scientific">Nicotiana tabacum</name>
    <name type="common">Common tobacco</name>
    <dbReference type="NCBI Taxonomy" id="4097"/>
    <lineage>
        <taxon>Eukaryota</taxon>
        <taxon>Viridiplantae</taxon>
        <taxon>Streptophyta</taxon>
        <taxon>Embryophyta</taxon>
        <taxon>Tracheophyta</taxon>
        <taxon>Spermatophyta</taxon>
        <taxon>Magnoliopsida</taxon>
        <taxon>eudicotyledons</taxon>
        <taxon>Gunneridae</taxon>
        <taxon>Pentapetalae</taxon>
        <taxon>asterids</taxon>
        <taxon>lamiids</taxon>
        <taxon>Solanales</taxon>
        <taxon>Solanaceae</taxon>
        <taxon>Nicotianoideae</taxon>
        <taxon>Nicotianeae</taxon>
        <taxon>Nicotiana</taxon>
    </lineage>
</organism>
<name>A0A1S4AHN1_TOBAC</name>
<dbReference type="AlphaFoldDB" id="A0A1S4AHN1"/>
<protein>
    <recommendedName>
        <fullName evidence="2">Integrase catalytic domain-containing protein</fullName>
    </recommendedName>
</protein>
<dbReference type="OMA" id="TPCALIR"/>
<evidence type="ECO:0000256" key="1">
    <source>
        <dbReference type="SAM" id="MobiDB-lite"/>
    </source>
</evidence>
<dbReference type="InterPro" id="IPR012337">
    <property type="entry name" value="RNaseH-like_sf"/>
</dbReference>
<dbReference type="InterPro" id="IPR036397">
    <property type="entry name" value="RNaseH_sf"/>
</dbReference>
<feature type="domain" description="Integrase catalytic" evidence="2">
    <location>
        <begin position="7"/>
        <end position="124"/>
    </location>
</feature>
<dbReference type="KEGG" id="nta:107797750"/>
<dbReference type="InterPro" id="IPR001584">
    <property type="entry name" value="Integrase_cat-core"/>
</dbReference>
<dbReference type="PANTHER" id="PTHR47266">
    <property type="entry name" value="ENDONUCLEASE-RELATED"/>
    <property type="match status" value="1"/>
</dbReference>